<keyword evidence="3" id="KW-0804">Transcription</keyword>
<dbReference type="GO" id="GO:0001003">
    <property type="term" value="F:RNA polymerase III type 2 promoter sequence-specific DNA binding"/>
    <property type="evidence" value="ECO:0007669"/>
    <property type="project" value="TreeGrafter"/>
</dbReference>
<evidence type="ECO:0000256" key="1">
    <source>
        <dbReference type="ARBA" id="ARBA00004123"/>
    </source>
</evidence>
<dbReference type="InterPro" id="IPR019136">
    <property type="entry name" value="TF_IIIC_su-5_HTH"/>
</dbReference>
<dbReference type="Proteomes" id="UP000593562">
    <property type="component" value="Unassembled WGS sequence"/>
</dbReference>
<keyword evidence="4" id="KW-0539">Nucleus</keyword>
<dbReference type="FunFam" id="3.30.200.160:FF:000002">
    <property type="entry name" value="Transcription factor IIIC, subunit 5"/>
    <property type="match status" value="1"/>
</dbReference>
<feature type="compositionally biased region" description="Basic and acidic residues" evidence="5">
    <location>
        <begin position="424"/>
        <end position="434"/>
    </location>
</feature>
<keyword evidence="2" id="KW-0238">DNA-binding</keyword>
<evidence type="ECO:0000256" key="5">
    <source>
        <dbReference type="SAM" id="MobiDB-lite"/>
    </source>
</evidence>
<feature type="region of interest" description="Disordered" evidence="5">
    <location>
        <begin position="415"/>
        <end position="447"/>
    </location>
</feature>
<dbReference type="GO" id="GO:0000127">
    <property type="term" value="C:transcription factor TFIIIC complex"/>
    <property type="evidence" value="ECO:0007669"/>
    <property type="project" value="InterPro"/>
</dbReference>
<protein>
    <submittedName>
        <fullName evidence="8">Transcription factor IIIC subunit 5 putative isoform 2</fullName>
    </submittedName>
</protein>
<dbReference type="InterPro" id="IPR041499">
    <property type="entry name" value="Tfc1/Sfc1_N"/>
</dbReference>
<feature type="region of interest" description="Disordered" evidence="5">
    <location>
        <begin position="502"/>
        <end position="527"/>
    </location>
</feature>
<feature type="domain" description="Transcription factor IIIC subunit 5 HTH" evidence="6">
    <location>
        <begin position="250"/>
        <end position="292"/>
    </location>
</feature>
<dbReference type="FunCoup" id="A0A7J7D8Y4">
    <property type="interactions" value="3811"/>
</dbReference>
<dbReference type="InterPro" id="IPR040454">
    <property type="entry name" value="TF_IIIC_Tfc1/Sfc1"/>
</dbReference>
<dbReference type="Pfam" id="PF17682">
    <property type="entry name" value="Tau95_N"/>
    <property type="match status" value="1"/>
</dbReference>
<accession>A0A7J7D8Y4</accession>
<feature type="domain" description="Transcription factor IIIC subunit Tfc1/Sfc1 triple barrel" evidence="7">
    <location>
        <begin position="26"/>
        <end position="149"/>
    </location>
</feature>
<dbReference type="AlphaFoldDB" id="A0A7J7D8Y4"/>
<evidence type="ECO:0000259" key="7">
    <source>
        <dbReference type="Pfam" id="PF17682"/>
    </source>
</evidence>
<feature type="compositionally biased region" description="Acidic residues" evidence="5">
    <location>
        <begin position="515"/>
        <end position="527"/>
    </location>
</feature>
<gene>
    <name evidence="8" type="ORF">HS088_TW09G00852</name>
</gene>
<dbReference type="Pfam" id="PF09734">
    <property type="entry name" value="Tau95"/>
    <property type="match status" value="1"/>
</dbReference>
<evidence type="ECO:0000256" key="4">
    <source>
        <dbReference type="ARBA" id="ARBA00023242"/>
    </source>
</evidence>
<dbReference type="PANTHER" id="PTHR13230:SF5">
    <property type="entry name" value="GENERAL TRANSCRIPTION FACTOR 3C POLYPEPTIDE 5"/>
    <property type="match status" value="1"/>
</dbReference>
<reference evidence="8 9" key="1">
    <citation type="journal article" date="2020" name="Nat. Commun.">
        <title>Genome of Tripterygium wilfordii and identification of cytochrome P450 involved in triptolide biosynthesis.</title>
        <authorList>
            <person name="Tu L."/>
            <person name="Su P."/>
            <person name="Zhang Z."/>
            <person name="Gao L."/>
            <person name="Wang J."/>
            <person name="Hu T."/>
            <person name="Zhou J."/>
            <person name="Zhang Y."/>
            <person name="Zhao Y."/>
            <person name="Liu Y."/>
            <person name="Song Y."/>
            <person name="Tong Y."/>
            <person name="Lu Y."/>
            <person name="Yang J."/>
            <person name="Xu C."/>
            <person name="Jia M."/>
            <person name="Peters R.J."/>
            <person name="Huang L."/>
            <person name="Gao W."/>
        </authorList>
    </citation>
    <scope>NUCLEOTIDE SEQUENCE [LARGE SCALE GENOMIC DNA]</scope>
    <source>
        <strain evidence="9">cv. XIE 37</strain>
        <tissue evidence="8">Leaf</tissue>
    </source>
</reference>
<comment type="caution">
    <text evidence="8">The sequence shown here is derived from an EMBL/GenBank/DDBJ whole genome shotgun (WGS) entry which is preliminary data.</text>
</comment>
<evidence type="ECO:0000313" key="9">
    <source>
        <dbReference type="Proteomes" id="UP000593562"/>
    </source>
</evidence>
<proteinExistence type="predicted"/>
<organism evidence="8 9">
    <name type="scientific">Tripterygium wilfordii</name>
    <name type="common">Thunder God vine</name>
    <dbReference type="NCBI Taxonomy" id="458696"/>
    <lineage>
        <taxon>Eukaryota</taxon>
        <taxon>Viridiplantae</taxon>
        <taxon>Streptophyta</taxon>
        <taxon>Embryophyta</taxon>
        <taxon>Tracheophyta</taxon>
        <taxon>Spermatophyta</taxon>
        <taxon>Magnoliopsida</taxon>
        <taxon>eudicotyledons</taxon>
        <taxon>Gunneridae</taxon>
        <taxon>Pentapetalae</taxon>
        <taxon>rosids</taxon>
        <taxon>fabids</taxon>
        <taxon>Celastrales</taxon>
        <taxon>Celastraceae</taxon>
        <taxon>Tripterygium</taxon>
    </lineage>
</organism>
<evidence type="ECO:0000256" key="2">
    <source>
        <dbReference type="ARBA" id="ARBA00023125"/>
    </source>
</evidence>
<name>A0A7J7D8Y4_TRIWF</name>
<dbReference type="Gene3D" id="3.30.200.160">
    <property type="entry name" value="TFIIIC, subcomplex tauA, subunit Sfc1, barrel domain"/>
    <property type="match status" value="1"/>
</dbReference>
<sequence>MTEIKGMGVIRDGKVSGFLPAKEAFAVHYPGYPSSTERAVETLGGTEGIIKARSLKSNKLELCFRPEDPHAHPAFGGLRPCNNLLLKISKKRSCNASTARLSDRSISVASTNKEVEGQASEEEETSLCAEIMARIPEAYHFEGMVDYQHVVAVHADIARRKKRNYMEMEEPRYEKAGFMDLDQEEVMILLPPLFAPKDMPENLVLRQPTPSIQKKRQEHNYPVINIEPALAIDFYVKDILIISFVPDTELWRLLLGVAYYFSGGPFQRFWIKKGYDPRKDSESRIYQKIDYRVHPPLKSYCDASTSQGLKHRWEDLCSFRVFPYKCQTSLQLFELADDYIQQEIRKPPNQTTCTYETGWFSRHTIDTLRLSMEVKFMSVYPRTGAEKLLKVTYEKFEKSKRACIYKDVSKLDHEEEQPFSEEVVNNKDDGKESNCDVDEDDGNEDDIDEDELHEELDLAGKEADIVLQSDSYLDMENNSRSYLQELFDSFPSIIGGVDKMQDAETSDGEYQIYEQDSDDNDSGNDDE</sequence>
<dbReference type="PANTHER" id="PTHR13230">
    <property type="entry name" value="GENERAL TRANSCRIPTION FACTOR IIIC, POLYPEPTIDE 5"/>
    <property type="match status" value="1"/>
</dbReference>
<dbReference type="GO" id="GO:0005634">
    <property type="term" value="C:nucleus"/>
    <property type="evidence" value="ECO:0007669"/>
    <property type="project" value="UniProtKB-SubCell"/>
</dbReference>
<comment type="subcellular location">
    <subcellularLocation>
        <location evidence="1">Nucleus</location>
    </subcellularLocation>
</comment>
<evidence type="ECO:0000256" key="3">
    <source>
        <dbReference type="ARBA" id="ARBA00023163"/>
    </source>
</evidence>
<dbReference type="GO" id="GO:0001002">
    <property type="term" value="F:RNA polymerase III type 1 promoter sequence-specific DNA binding"/>
    <property type="evidence" value="ECO:0007669"/>
    <property type="project" value="TreeGrafter"/>
</dbReference>
<dbReference type="GO" id="GO:0006384">
    <property type="term" value="P:transcription initiation at RNA polymerase III promoter"/>
    <property type="evidence" value="ECO:0007669"/>
    <property type="project" value="InterPro"/>
</dbReference>
<dbReference type="InterPro" id="IPR042536">
    <property type="entry name" value="TFIIIC_tauA_Sfc1"/>
</dbReference>
<evidence type="ECO:0000313" key="8">
    <source>
        <dbReference type="EMBL" id="KAF5742792.1"/>
    </source>
</evidence>
<feature type="compositionally biased region" description="Acidic residues" evidence="5">
    <location>
        <begin position="435"/>
        <end position="447"/>
    </location>
</feature>
<evidence type="ECO:0000259" key="6">
    <source>
        <dbReference type="Pfam" id="PF09734"/>
    </source>
</evidence>
<keyword evidence="9" id="KW-1185">Reference proteome</keyword>
<dbReference type="InParanoid" id="A0A7J7D8Y4"/>
<dbReference type="EMBL" id="JAAARO010000009">
    <property type="protein sequence ID" value="KAF5742792.1"/>
    <property type="molecule type" value="Genomic_DNA"/>
</dbReference>